<dbReference type="Gene3D" id="2.60.40.3500">
    <property type="match status" value="1"/>
</dbReference>
<proteinExistence type="inferred from homology"/>
<dbReference type="InterPro" id="IPR004846">
    <property type="entry name" value="T2SS/T3SS_dom"/>
</dbReference>
<evidence type="ECO:0000259" key="11">
    <source>
        <dbReference type="Pfam" id="PF03958"/>
    </source>
</evidence>
<feature type="domain" description="AMIN" evidence="12">
    <location>
        <begin position="582"/>
        <end position="673"/>
    </location>
</feature>
<dbReference type="Proteomes" id="UP000321046">
    <property type="component" value="Unassembled WGS sequence"/>
</dbReference>
<dbReference type="OrthoDB" id="9775455at2"/>
<keyword evidence="2 7" id="KW-0813">Transport</keyword>
<dbReference type="GO" id="GO:0009279">
    <property type="term" value="C:cell outer membrane"/>
    <property type="evidence" value="ECO:0007669"/>
    <property type="project" value="UniProtKB-SubCell"/>
</dbReference>
<keyword evidence="3" id="KW-0732">Signal</keyword>
<comment type="similarity">
    <text evidence="6">Belongs to the bacterial secretin family.</text>
</comment>
<evidence type="ECO:0000256" key="9">
    <source>
        <dbReference type="SAM" id="Phobius"/>
    </source>
</evidence>
<evidence type="ECO:0000256" key="4">
    <source>
        <dbReference type="ARBA" id="ARBA00023136"/>
    </source>
</evidence>
<evidence type="ECO:0000256" key="3">
    <source>
        <dbReference type="ARBA" id="ARBA00022729"/>
    </source>
</evidence>
<evidence type="ECO:0000313" key="13">
    <source>
        <dbReference type="EMBL" id="TXD34358.1"/>
    </source>
</evidence>
<evidence type="ECO:0000259" key="10">
    <source>
        <dbReference type="Pfam" id="PF00263"/>
    </source>
</evidence>
<keyword evidence="9" id="KW-0812">Transmembrane</keyword>
<dbReference type="Pfam" id="PF03958">
    <property type="entry name" value="Secretin_N"/>
    <property type="match status" value="1"/>
</dbReference>
<keyword evidence="5" id="KW-0998">Cell outer membrane</keyword>
<dbReference type="InterPro" id="IPR051808">
    <property type="entry name" value="Type_IV_pilus_biogenesis"/>
</dbReference>
<feature type="compositionally biased region" description="Basic and acidic residues" evidence="8">
    <location>
        <begin position="513"/>
        <end position="524"/>
    </location>
</feature>
<accession>A0A5C6XB77</accession>
<feature type="compositionally biased region" description="Basic and acidic residues" evidence="8">
    <location>
        <begin position="309"/>
        <end position="327"/>
    </location>
</feature>
<evidence type="ECO:0000256" key="7">
    <source>
        <dbReference type="RuleBase" id="RU004004"/>
    </source>
</evidence>
<comment type="caution">
    <text evidence="13">The sequence shown here is derived from an EMBL/GenBank/DDBJ whole genome shotgun (WGS) entry which is preliminary data.</text>
</comment>
<feature type="compositionally biased region" description="Basic and acidic residues" evidence="8">
    <location>
        <begin position="228"/>
        <end position="246"/>
    </location>
</feature>
<dbReference type="PANTHER" id="PTHR30604:SF1">
    <property type="entry name" value="DNA UTILIZATION PROTEIN HOFQ"/>
    <property type="match status" value="1"/>
</dbReference>
<dbReference type="PRINTS" id="PR01032">
    <property type="entry name" value="PHAGEIV"/>
</dbReference>
<dbReference type="Pfam" id="PF00263">
    <property type="entry name" value="Secretin"/>
    <property type="match status" value="1"/>
</dbReference>
<feature type="domain" description="AMIN" evidence="12">
    <location>
        <begin position="79"/>
        <end position="164"/>
    </location>
</feature>
<reference evidence="13 14" key="1">
    <citation type="submission" date="2019-08" db="EMBL/GenBank/DDBJ databases">
        <title>Bradymonadales sp. TMQ2.</title>
        <authorList>
            <person name="Liang Q."/>
        </authorList>
    </citation>
    <scope>NUCLEOTIDE SEQUENCE [LARGE SCALE GENOMIC DNA]</scope>
    <source>
        <strain evidence="13 14">TMQ2</strain>
    </source>
</reference>
<dbReference type="EMBL" id="VOSL01000055">
    <property type="protein sequence ID" value="TXD34358.1"/>
    <property type="molecule type" value="Genomic_DNA"/>
</dbReference>
<feature type="region of interest" description="Disordered" evidence="8">
    <location>
        <begin position="221"/>
        <end position="327"/>
    </location>
</feature>
<feature type="compositionally biased region" description="Basic and acidic residues" evidence="8">
    <location>
        <begin position="277"/>
        <end position="301"/>
    </location>
</feature>
<feature type="domain" description="Type II/III secretion system secretin-like" evidence="10">
    <location>
        <begin position="990"/>
        <end position="1146"/>
    </location>
</feature>
<protein>
    <submittedName>
        <fullName evidence="13">Type IV pilus secretin PilQ</fullName>
    </submittedName>
</protein>
<evidence type="ECO:0000256" key="6">
    <source>
        <dbReference type="RuleBase" id="RU004003"/>
    </source>
</evidence>
<dbReference type="InterPro" id="IPR038591">
    <property type="entry name" value="NolW-like_sf"/>
</dbReference>
<gene>
    <name evidence="13" type="primary">pilQ</name>
    <name evidence="13" type="ORF">FRC96_14265</name>
</gene>
<feature type="region of interest" description="Disordered" evidence="8">
    <location>
        <begin position="701"/>
        <end position="725"/>
    </location>
</feature>
<keyword evidence="9" id="KW-1133">Transmembrane helix</keyword>
<organism evidence="13 14">
    <name type="scientific">Lujinxingia vulgaris</name>
    <dbReference type="NCBI Taxonomy" id="2600176"/>
    <lineage>
        <taxon>Bacteria</taxon>
        <taxon>Deltaproteobacteria</taxon>
        <taxon>Bradymonadales</taxon>
        <taxon>Lujinxingiaceae</taxon>
        <taxon>Lujinxingia</taxon>
    </lineage>
</organism>
<dbReference type="Pfam" id="PF11741">
    <property type="entry name" value="AMIN"/>
    <property type="match status" value="2"/>
</dbReference>
<dbReference type="PRINTS" id="PR00811">
    <property type="entry name" value="BCTERIALGSPD"/>
</dbReference>
<feature type="region of interest" description="Disordered" evidence="8">
    <location>
        <begin position="499"/>
        <end position="524"/>
    </location>
</feature>
<name>A0A5C6XB77_9DELT</name>
<dbReference type="Gene3D" id="3.30.1370.130">
    <property type="match status" value="1"/>
</dbReference>
<sequence>MKRTNVDERRGVFGWSARAFCQEGITHAARRRSHAMRWKIPVVMLCATLGMGAPAMAQTPAATEQSSALNQVSAFTVEEGADGTYIRIEGTEVATFSVFKLDDPPRLFVDLSNSRLAGEASSERVDNGVISRVGLIEFEDSFQTVARLVIGFEESAHYDVRTEGSDVLVFVDGAGRRGQSGAAVAANAGASQEELDRSRQAYERANAELSRTQAQLSRAQQELAQARAQREQARGQERERLEREVASRTQALQRAQQEANARQAEAQALRDQLASLEAERDQSRERLAAAQRRAEQAEQERQQALSLARAKEEEGERARQRARELESRLSQAEQTLASVNAQRQGAQGQIGTLSERVEEAERRLAAERRQLEEARRREAQLQAQLEQLGTSSSQADRDAIAQVEAERERQRELQARAQAEVERVQREAAAAERELRELNNALTQRDAEIERLRREVEQAQQAQAREVASAHEAERARLRALNEAIAREEQRVEALEQARRAEEGRLESLQARRTQEEDGVEAMRQERERMEAELAQARQALENTRDELARAEQARQASEQELEQVARAIPVDPKSSNAVRSVRLETGDDGRSRIVVQLDRPGQVETTRSRDGRAVMILNDVALPEHLERTLAADSQGGAVRFVSSFVDARTNTVRMEAELNSEASARLSQSGNELVWEFAPEQAQPAQQLAADTAPRRVQDGQSVTSAPPSYPRVVTDPSQVSSVPGMSRKRITIDLRNADVQNVLRLVATEGGVNIIAGDGVEGVVTMRLRNVPLDQVFLNILQALQLGFEVRGNVIRVAPASVLSEEEAARAEARTRAQRVQPLEVFLLPVNYATADELVSQVQGLLSPRGSVSVDARTNTLIIKDLRENLTSIRMLVETLDSQVPQVLIEARIVETSDTFSRQIGVQWGGDIGFSQGTGNPTGLIFPNVLGLAGGATDGQTPVAGTSSNPNFAVNLPAPVGTGAGGAIGLTMGSVGGAVNLNLRLSALEEAGHAKIVSAPRILTMDNKEASISQGTSIPISVVGAAGVQTVFVDATLELTVTPHVTPDGNIRLSIDATKNEPDFQNTGARGDPTIIQRQATTELLIPDGDTTVIGGIYTRNAGHSVSAVPFLHRIPILGFFFKTQSESERRSELLIFITPRIVNRAESLGGMSAGSVSGDGWEE</sequence>
<evidence type="ECO:0000256" key="5">
    <source>
        <dbReference type="ARBA" id="ARBA00023237"/>
    </source>
</evidence>
<dbReference type="NCBIfam" id="TIGR02515">
    <property type="entry name" value="IV_pilus_PilQ"/>
    <property type="match status" value="1"/>
</dbReference>
<evidence type="ECO:0000259" key="12">
    <source>
        <dbReference type="Pfam" id="PF11741"/>
    </source>
</evidence>
<dbReference type="InterPro" id="IPR021731">
    <property type="entry name" value="AMIN_dom"/>
</dbReference>
<dbReference type="InterPro" id="IPR005644">
    <property type="entry name" value="NolW-like"/>
</dbReference>
<comment type="subcellular location">
    <subcellularLocation>
        <location evidence="7">Cell outer membrane</location>
    </subcellularLocation>
    <subcellularLocation>
        <location evidence="1">Membrane</location>
    </subcellularLocation>
</comment>
<dbReference type="Gene3D" id="3.30.1370.120">
    <property type="match status" value="1"/>
</dbReference>
<evidence type="ECO:0000256" key="1">
    <source>
        <dbReference type="ARBA" id="ARBA00004370"/>
    </source>
</evidence>
<feature type="compositionally biased region" description="Low complexity" evidence="8">
    <location>
        <begin position="250"/>
        <end position="269"/>
    </location>
</feature>
<dbReference type="PANTHER" id="PTHR30604">
    <property type="entry name" value="PROTEIN TRANSPORT PROTEIN HOFQ"/>
    <property type="match status" value="1"/>
</dbReference>
<feature type="domain" description="NolW-like" evidence="11">
    <location>
        <begin position="829"/>
        <end position="889"/>
    </location>
</feature>
<feature type="transmembrane region" description="Helical" evidence="9">
    <location>
        <begin position="40"/>
        <end position="57"/>
    </location>
</feature>
<dbReference type="InterPro" id="IPR001775">
    <property type="entry name" value="GspD/PilQ"/>
</dbReference>
<evidence type="ECO:0000313" key="14">
    <source>
        <dbReference type="Proteomes" id="UP000321046"/>
    </source>
</evidence>
<keyword evidence="4 9" id="KW-0472">Membrane</keyword>
<dbReference type="AlphaFoldDB" id="A0A5C6XB77"/>
<dbReference type="InterPro" id="IPR013355">
    <property type="entry name" value="Pilus_4_PilQ"/>
</dbReference>
<dbReference type="GO" id="GO:0009306">
    <property type="term" value="P:protein secretion"/>
    <property type="evidence" value="ECO:0007669"/>
    <property type="project" value="InterPro"/>
</dbReference>
<evidence type="ECO:0000256" key="8">
    <source>
        <dbReference type="SAM" id="MobiDB-lite"/>
    </source>
</evidence>
<evidence type="ECO:0000256" key="2">
    <source>
        <dbReference type="ARBA" id="ARBA00022448"/>
    </source>
</evidence>